<reference evidence="2 3" key="1">
    <citation type="submission" date="2020-06" db="EMBL/GenBank/DDBJ databases">
        <title>Actinokineospora xiongansis sp. nov., isolated from soil of Baiyangdian.</title>
        <authorList>
            <person name="Zhang X."/>
        </authorList>
    </citation>
    <scope>NUCLEOTIDE SEQUENCE [LARGE SCALE GENOMIC DNA]</scope>
    <source>
        <strain evidence="2 3">HBU206404</strain>
    </source>
</reference>
<dbReference type="Pfam" id="PF04149">
    <property type="entry name" value="DUF397"/>
    <property type="match status" value="1"/>
</dbReference>
<protein>
    <submittedName>
        <fullName evidence="2">DUF397 domain-containing protein</fullName>
    </submittedName>
</protein>
<dbReference type="EMBL" id="JABVED010000003">
    <property type="protein sequence ID" value="MBC6446792.1"/>
    <property type="molecule type" value="Genomic_DNA"/>
</dbReference>
<evidence type="ECO:0000259" key="1">
    <source>
        <dbReference type="Pfam" id="PF04149"/>
    </source>
</evidence>
<feature type="domain" description="DUF397" evidence="1">
    <location>
        <begin position="3"/>
        <end position="55"/>
    </location>
</feature>
<evidence type="ECO:0000313" key="3">
    <source>
        <dbReference type="Proteomes" id="UP000734823"/>
    </source>
</evidence>
<dbReference type="InterPro" id="IPR007278">
    <property type="entry name" value="DUF397"/>
</dbReference>
<dbReference type="RefSeq" id="WP_187219069.1">
    <property type="nucleotide sequence ID" value="NZ_JABVED010000003.1"/>
</dbReference>
<gene>
    <name evidence="2" type="ORF">GPZ80_06335</name>
</gene>
<evidence type="ECO:0000313" key="2">
    <source>
        <dbReference type="EMBL" id="MBC6446792.1"/>
    </source>
</evidence>
<accession>A0ABR7L273</accession>
<comment type="caution">
    <text evidence="2">The sequence shown here is derived from an EMBL/GenBank/DDBJ whole genome shotgun (WGS) entry which is preliminary data.</text>
</comment>
<organism evidence="2 3">
    <name type="scientific">Actinokineospora xionganensis</name>
    <dbReference type="NCBI Taxonomy" id="2684470"/>
    <lineage>
        <taxon>Bacteria</taxon>
        <taxon>Bacillati</taxon>
        <taxon>Actinomycetota</taxon>
        <taxon>Actinomycetes</taxon>
        <taxon>Pseudonocardiales</taxon>
        <taxon>Pseudonocardiaceae</taxon>
        <taxon>Actinokineospora</taxon>
    </lineage>
</organism>
<dbReference type="Proteomes" id="UP000734823">
    <property type="component" value="Unassembled WGS sequence"/>
</dbReference>
<name>A0ABR7L273_9PSEU</name>
<proteinExistence type="predicted"/>
<keyword evidence="3" id="KW-1185">Reference proteome</keyword>
<sequence length="57" mass="6286">MELRWRKSSYSGNDADCVELALATPHALVRDSKNPNAGFLTLPTSAFTNLIRVAKTH</sequence>